<dbReference type="PANTHER" id="PTHR42786">
    <property type="entry name" value="TRNA/RRNA METHYLTRANSFERASE"/>
    <property type="match status" value="1"/>
</dbReference>
<dbReference type="Gene3D" id="1.10.8.590">
    <property type="match status" value="1"/>
</dbReference>
<protein>
    <recommendedName>
        <fullName evidence="5">tRNA (cytidine/uridine-2'-O-)-methyltransferase TrmJ</fullName>
        <ecNumber evidence="5">2.1.1.200</ecNumber>
    </recommendedName>
    <alternativeName>
        <fullName evidence="5">tRNA (cytidine(32)/uridine(32)-2'-O)-methyltransferase</fullName>
    </alternativeName>
    <alternativeName>
        <fullName evidence="5">tRNA Cm32/Um32 methyltransferase</fullName>
    </alternativeName>
</protein>
<organism evidence="7 8">
    <name type="scientific">Nitrosomonas aestuarii</name>
    <dbReference type="NCBI Taxonomy" id="52441"/>
    <lineage>
        <taxon>Bacteria</taxon>
        <taxon>Pseudomonadati</taxon>
        <taxon>Pseudomonadota</taxon>
        <taxon>Betaproteobacteria</taxon>
        <taxon>Nitrosomonadales</taxon>
        <taxon>Nitrosomonadaceae</taxon>
        <taxon>Nitrosomonas</taxon>
    </lineage>
</organism>
<dbReference type="InterPro" id="IPR001537">
    <property type="entry name" value="SpoU_MeTrfase"/>
</dbReference>
<dbReference type="PIRSF" id="PIRSF004808">
    <property type="entry name" value="LasT"/>
    <property type="match status" value="1"/>
</dbReference>
<keyword evidence="2 5" id="KW-0489">Methyltransferase</keyword>
<dbReference type="InterPro" id="IPR004384">
    <property type="entry name" value="RNA_MeTrfase_TrmJ/LasT"/>
</dbReference>
<sequence length="255" mass="28750">MAPSSPLNNVRIVLSHTSHAGNIGATARAMKTMGLQSLYLVNPKSFPDREADDRAVSARDLLNQAYVCECIDEALQNTVLAAALTTRSREFPHETHDAREGARILLEHAQSHPVALVFGAETSGLTTAEVSKCQMTIFIPTNPDYSSLNLASAVQIMGYELFMAMSEIKMLYTKQPVYLQKAPASFNDIEFFYQHLEQVMIQTDFLDPQKPKKLMQRIRRLFSRIRLEKKEVNILRGILNAVEKQLSRKPSIDKR</sequence>
<dbReference type="GO" id="GO:0005829">
    <property type="term" value="C:cytosol"/>
    <property type="evidence" value="ECO:0007669"/>
    <property type="project" value="TreeGrafter"/>
</dbReference>
<evidence type="ECO:0000259" key="6">
    <source>
        <dbReference type="Pfam" id="PF00588"/>
    </source>
</evidence>
<evidence type="ECO:0000313" key="8">
    <source>
        <dbReference type="Proteomes" id="UP000199533"/>
    </source>
</evidence>
<dbReference type="FunFam" id="3.40.1280.10:FF:000006">
    <property type="entry name" value="Uncharacterized tRNA/rRNA methyltransferase HI_0380"/>
    <property type="match status" value="1"/>
</dbReference>
<dbReference type="GO" id="GO:0160206">
    <property type="term" value="F:tRNA (cytidine(32)/uridine(32)-2'-O)-methyltransferase activity"/>
    <property type="evidence" value="ECO:0007669"/>
    <property type="project" value="UniProtKB-EC"/>
</dbReference>
<comment type="function">
    <text evidence="5">Catalyzes the formation of 2'O-methylated cytidine (Cm32) or 2'O-methylated uridine (Um32) at position 32 in tRNA.</text>
</comment>
<dbReference type="GO" id="GO:0003723">
    <property type="term" value="F:RNA binding"/>
    <property type="evidence" value="ECO:0007669"/>
    <property type="project" value="InterPro"/>
</dbReference>
<comment type="catalytic activity">
    <reaction evidence="5">
        <text>uridine(32) in tRNA + S-adenosyl-L-methionine = 2'-O-methyluridine(32) in tRNA + S-adenosyl-L-homocysteine + H(+)</text>
        <dbReference type="Rhea" id="RHEA:42936"/>
        <dbReference type="Rhea" id="RHEA-COMP:10107"/>
        <dbReference type="Rhea" id="RHEA-COMP:10290"/>
        <dbReference type="ChEBI" id="CHEBI:15378"/>
        <dbReference type="ChEBI" id="CHEBI:57856"/>
        <dbReference type="ChEBI" id="CHEBI:59789"/>
        <dbReference type="ChEBI" id="CHEBI:65315"/>
        <dbReference type="ChEBI" id="CHEBI:74478"/>
        <dbReference type="EC" id="2.1.1.200"/>
    </reaction>
</comment>
<comment type="catalytic activity">
    <reaction evidence="5">
        <text>cytidine(32) in tRNA + S-adenosyl-L-methionine = 2'-O-methylcytidine(32) in tRNA + S-adenosyl-L-homocysteine + H(+)</text>
        <dbReference type="Rhea" id="RHEA:42932"/>
        <dbReference type="Rhea" id="RHEA-COMP:10288"/>
        <dbReference type="Rhea" id="RHEA-COMP:10289"/>
        <dbReference type="ChEBI" id="CHEBI:15378"/>
        <dbReference type="ChEBI" id="CHEBI:57856"/>
        <dbReference type="ChEBI" id="CHEBI:59789"/>
        <dbReference type="ChEBI" id="CHEBI:74495"/>
        <dbReference type="ChEBI" id="CHEBI:82748"/>
        <dbReference type="EC" id="2.1.1.200"/>
    </reaction>
</comment>
<keyword evidence="4 5" id="KW-0949">S-adenosyl-L-methionine</keyword>
<keyword evidence="5" id="KW-0819">tRNA processing</keyword>
<evidence type="ECO:0000313" key="7">
    <source>
        <dbReference type="EMBL" id="SFK71443.1"/>
    </source>
</evidence>
<dbReference type="InterPro" id="IPR029028">
    <property type="entry name" value="Alpha/beta_knot_MTases"/>
</dbReference>
<dbReference type="AlphaFoldDB" id="A0A1I4BSD9"/>
<dbReference type="STRING" id="52441.SAMN05216302_101334"/>
<evidence type="ECO:0000256" key="2">
    <source>
        <dbReference type="ARBA" id="ARBA00022603"/>
    </source>
</evidence>
<dbReference type="NCBIfam" id="TIGR00050">
    <property type="entry name" value="rRNA_methyl_1"/>
    <property type="match status" value="1"/>
</dbReference>
<evidence type="ECO:0000256" key="3">
    <source>
        <dbReference type="ARBA" id="ARBA00022679"/>
    </source>
</evidence>
<name>A0A1I4BSD9_9PROT</name>
<dbReference type="EC" id="2.1.1.200" evidence="5"/>
<keyword evidence="5" id="KW-0963">Cytoplasm</keyword>
<dbReference type="GO" id="GO:0002128">
    <property type="term" value="P:tRNA nucleoside ribose methylation"/>
    <property type="evidence" value="ECO:0007669"/>
    <property type="project" value="TreeGrafter"/>
</dbReference>
<evidence type="ECO:0000256" key="4">
    <source>
        <dbReference type="ARBA" id="ARBA00022691"/>
    </source>
</evidence>
<accession>A0A1I4BSD9</accession>
<evidence type="ECO:0000256" key="5">
    <source>
        <dbReference type="RuleBase" id="RU362024"/>
    </source>
</evidence>
<dbReference type="Gene3D" id="3.40.1280.10">
    <property type="match status" value="1"/>
</dbReference>
<feature type="domain" description="tRNA/rRNA methyltransferase SpoU type" evidence="6">
    <location>
        <begin position="10"/>
        <end position="159"/>
    </location>
</feature>
<dbReference type="SUPFAM" id="SSF75217">
    <property type="entry name" value="alpha/beta knot"/>
    <property type="match status" value="1"/>
</dbReference>
<dbReference type="PANTHER" id="PTHR42786:SF2">
    <property type="entry name" value="TRNA (CYTIDINE_URIDINE-2'-O-)-METHYLTRANSFERASE TRMJ"/>
    <property type="match status" value="1"/>
</dbReference>
<dbReference type="EMBL" id="FOSP01000013">
    <property type="protein sequence ID" value="SFK71443.1"/>
    <property type="molecule type" value="Genomic_DNA"/>
</dbReference>
<comment type="similarity">
    <text evidence="1">Belongs to the class IV-like SAM-binding methyltransferase superfamily. RNA methyltransferase TrmH family.</text>
</comment>
<dbReference type="RefSeq" id="WP_090699531.1">
    <property type="nucleotide sequence ID" value="NZ_FOSP01000013.1"/>
</dbReference>
<keyword evidence="8" id="KW-1185">Reference proteome</keyword>
<dbReference type="Pfam" id="PF00588">
    <property type="entry name" value="SpoU_methylase"/>
    <property type="match status" value="1"/>
</dbReference>
<reference evidence="8" key="1">
    <citation type="submission" date="2016-10" db="EMBL/GenBank/DDBJ databases">
        <authorList>
            <person name="Varghese N."/>
            <person name="Submissions S."/>
        </authorList>
    </citation>
    <scope>NUCLEOTIDE SEQUENCE [LARGE SCALE GENOMIC DNA]</scope>
    <source>
        <strain evidence="8">Nm69</strain>
    </source>
</reference>
<comment type="subunit">
    <text evidence="5">Homodimer.</text>
</comment>
<proteinExistence type="inferred from homology"/>
<comment type="subcellular location">
    <subcellularLocation>
        <location evidence="5">Cytoplasm</location>
    </subcellularLocation>
</comment>
<dbReference type="CDD" id="cd18093">
    <property type="entry name" value="SpoU-like_TrmJ"/>
    <property type="match status" value="1"/>
</dbReference>
<gene>
    <name evidence="5" type="primary">trmJ</name>
    <name evidence="7" type="ORF">SAMN05216302_101334</name>
</gene>
<dbReference type="GO" id="GO:0106339">
    <property type="term" value="F:tRNA (cytidine(32)-2'-O)-methyltransferase activity"/>
    <property type="evidence" value="ECO:0007669"/>
    <property type="project" value="RHEA"/>
</dbReference>
<dbReference type="OrthoDB" id="9806346at2"/>
<dbReference type="InterPro" id="IPR029026">
    <property type="entry name" value="tRNA_m1G_MTases_N"/>
</dbReference>
<keyword evidence="3 7" id="KW-0808">Transferase</keyword>
<evidence type="ECO:0000256" key="1">
    <source>
        <dbReference type="ARBA" id="ARBA00007228"/>
    </source>
</evidence>
<dbReference type="Proteomes" id="UP000199533">
    <property type="component" value="Unassembled WGS sequence"/>
</dbReference>